<evidence type="ECO:0000313" key="2">
    <source>
        <dbReference type="EMBL" id="UZX26148.1"/>
    </source>
</evidence>
<feature type="transmembrane region" description="Helical" evidence="1">
    <location>
        <begin position="47"/>
        <end position="67"/>
    </location>
</feature>
<evidence type="ECO:0008006" key="4">
    <source>
        <dbReference type="Google" id="ProtNLM"/>
    </source>
</evidence>
<dbReference type="RefSeq" id="WP_267260281.1">
    <property type="nucleotide sequence ID" value="NZ_CP084204.1"/>
</dbReference>
<gene>
    <name evidence="2" type="ORF">LDH80_38175</name>
</gene>
<dbReference type="GeneID" id="95605390"/>
<sequence>MNAYERVLAEDREVVRRLFRLTIGGAHAGLAIMVCVVALVAAVGNAAWALIVGGAVAFWFTVALAGVARGGRRGQAAVTRAYLLTFGWAGWL</sequence>
<proteinExistence type="predicted"/>
<keyword evidence="3" id="KW-1185">Reference proteome</keyword>
<feature type="transmembrane region" description="Helical" evidence="1">
    <location>
        <begin position="21"/>
        <end position="41"/>
    </location>
</feature>
<dbReference type="Proteomes" id="UP001164506">
    <property type="component" value="Chromosome"/>
</dbReference>
<protein>
    <recommendedName>
        <fullName evidence="4">Sensor histidine kinase</fullName>
    </recommendedName>
</protein>
<dbReference type="EMBL" id="CP084204">
    <property type="protein sequence ID" value="UZX26148.1"/>
    <property type="molecule type" value="Genomic_DNA"/>
</dbReference>
<keyword evidence="1" id="KW-0812">Transmembrane</keyword>
<reference evidence="2" key="1">
    <citation type="submission" date="2021-09" db="EMBL/GenBank/DDBJ databases">
        <title>Complete genome sequence and metabolic characterization of Streptomyces tanashiensis DSM 731 the producer of antibacterial Kalafungin and diverse secondary metabolites.</title>
        <authorList>
            <person name="Abbasi M.N."/>
            <person name="Anwar M.N."/>
            <person name="Alam K."/>
            <person name="Shoaib M."/>
            <person name="Lin Z."/>
            <person name="Hayat M."/>
            <person name="Ali M.I."/>
            <person name="Malik H.M.T."/>
            <person name="Ahmed I."/>
            <person name="Li A."/>
            <person name="Hailong Wang H."/>
            <person name="Zhang Y."/>
        </authorList>
    </citation>
    <scope>NUCLEOTIDE SEQUENCE</scope>
    <source>
        <strain evidence="2">Kala</strain>
    </source>
</reference>
<organism evidence="2 3">
    <name type="scientific">Streptomyces tanashiensis</name>
    <dbReference type="NCBI Taxonomy" id="67367"/>
    <lineage>
        <taxon>Bacteria</taxon>
        <taxon>Bacillati</taxon>
        <taxon>Actinomycetota</taxon>
        <taxon>Actinomycetes</taxon>
        <taxon>Kitasatosporales</taxon>
        <taxon>Streptomycetaceae</taxon>
        <taxon>Streptomyces</taxon>
    </lineage>
</organism>
<evidence type="ECO:0000313" key="3">
    <source>
        <dbReference type="Proteomes" id="UP001164506"/>
    </source>
</evidence>
<name>A0ABY6RAC8_9ACTN</name>
<evidence type="ECO:0000256" key="1">
    <source>
        <dbReference type="SAM" id="Phobius"/>
    </source>
</evidence>
<keyword evidence="1" id="KW-0472">Membrane</keyword>
<accession>A0ABY6RAC8</accession>
<keyword evidence="1" id="KW-1133">Transmembrane helix</keyword>